<accession>A0A4Y9KZ81</accession>
<protein>
    <submittedName>
        <fullName evidence="2">Uncharacterized protein</fullName>
    </submittedName>
</protein>
<proteinExistence type="predicted"/>
<feature type="transmembrane region" description="Helical" evidence="1">
    <location>
        <begin position="67"/>
        <end position="84"/>
    </location>
</feature>
<dbReference type="AlphaFoldDB" id="A0A4Y9KZ81"/>
<feature type="transmembrane region" description="Helical" evidence="1">
    <location>
        <begin position="22"/>
        <end position="46"/>
    </location>
</feature>
<organism evidence="2 3">
    <name type="scientific">Bradyrhizobium niftali</name>
    <dbReference type="NCBI Taxonomy" id="2560055"/>
    <lineage>
        <taxon>Bacteria</taxon>
        <taxon>Pseudomonadati</taxon>
        <taxon>Pseudomonadota</taxon>
        <taxon>Alphaproteobacteria</taxon>
        <taxon>Hyphomicrobiales</taxon>
        <taxon>Nitrobacteraceae</taxon>
        <taxon>Bradyrhizobium</taxon>
    </lineage>
</organism>
<evidence type="ECO:0000256" key="1">
    <source>
        <dbReference type="SAM" id="Phobius"/>
    </source>
</evidence>
<feature type="transmembrane region" description="Helical" evidence="1">
    <location>
        <begin position="118"/>
        <end position="135"/>
    </location>
</feature>
<gene>
    <name evidence="2" type="ORF">E4K65_46230</name>
</gene>
<keyword evidence="3" id="KW-1185">Reference proteome</keyword>
<dbReference type="Proteomes" id="UP000297966">
    <property type="component" value="Unassembled WGS sequence"/>
</dbReference>
<name>A0A4Y9KZ81_9BRAD</name>
<dbReference type="RefSeq" id="WP_135179705.1">
    <property type="nucleotide sequence ID" value="NZ_SPQT01000088.1"/>
</dbReference>
<sequence length="169" mass="18716">MTYVGAEPSSNHSYSEEHETGLVPIAVIVLAVVAVFVALSVGSFFLSGRIYHFIEQDFASHSRPINGIKVAGLAVILGCLVWYLRDFLKLKIVPFLEMALGATFSIQGVVVPSRDTETIVIVGVIGFVGGARIIVDAFKRAYEYDAWNMMQPCWFVVNWKLFKEFCGCD</sequence>
<reference evidence="2 3" key="1">
    <citation type="submission" date="2019-03" db="EMBL/GenBank/DDBJ databases">
        <title>Bradyrhizobium diversity isolated from nodules of Chamaecrista fasciculata.</title>
        <authorList>
            <person name="Klepa M.S."/>
            <person name="Urquiaga M.O."/>
            <person name="Hungria M."/>
            <person name="Delamuta J.R."/>
        </authorList>
    </citation>
    <scope>NUCLEOTIDE SEQUENCE [LARGE SCALE GENOMIC DNA]</scope>
    <source>
        <strain evidence="2 3">CNPSo 3448</strain>
    </source>
</reference>
<keyword evidence="1" id="KW-0472">Membrane</keyword>
<keyword evidence="1" id="KW-1133">Transmembrane helix</keyword>
<evidence type="ECO:0000313" key="3">
    <source>
        <dbReference type="Proteomes" id="UP000297966"/>
    </source>
</evidence>
<keyword evidence="1" id="KW-0812">Transmembrane</keyword>
<comment type="caution">
    <text evidence="2">The sequence shown here is derived from an EMBL/GenBank/DDBJ whole genome shotgun (WGS) entry which is preliminary data.</text>
</comment>
<dbReference type="EMBL" id="SPQT01000088">
    <property type="protein sequence ID" value="TFV35856.1"/>
    <property type="molecule type" value="Genomic_DNA"/>
</dbReference>
<evidence type="ECO:0000313" key="2">
    <source>
        <dbReference type="EMBL" id="TFV35856.1"/>
    </source>
</evidence>